<accession>A0A8B6G4P8</accession>
<reference evidence="1" key="1">
    <citation type="submission" date="2018-11" db="EMBL/GenBank/DDBJ databases">
        <authorList>
            <person name="Alioto T."/>
            <person name="Alioto T."/>
        </authorList>
    </citation>
    <scope>NUCLEOTIDE SEQUENCE</scope>
</reference>
<dbReference type="OrthoDB" id="10429066at2759"/>
<keyword evidence="2" id="KW-1185">Reference proteome</keyword>
<gene>
    <name evidence="1" type="ORF">MGAL_10B067122</name>
</gene>
<organism evidence="1 2">
    <name type="scientific">Mytilus galloprovincialis</name>
    <name type="common">Mediterranean mussel</name>
    <dbReference type="NCBI Taxonomy" id="29158"/>
    <lineage>
        <taxon>Eukaryota</taxon>
        <taxon>Metazoa</taxon>
        <taxon>Spiralia</taxon>
        <taxon>Lophotrochozoa</taxon>
        <taxon>Mollusca</taxon>
        <taxon>Bivalvia</taxon>
        <taxon>Autobranchia</taxon>
        <taxon>Pteriomorphia</taxon>
        <taxon>Mytilida</taxon>
        <taxon>Mytiloidea</taxon>
        <taxon>Mytilidae</taxon>
        <taxon>Mytilinae</taxon>
        <taxon>Mytilus</taxon>
    </lineage>
</organism>
<name>A0A8B6G4P8_MYTGA</name>
<protein>
    <submittedName>
        <fullName evidence="1">Uncharacterized protein</fullName>
    </submittedName>
</protein>
<proteinExistence type="predicted"/>
<sequence>MGQHNPTTIGVIIRCIEKSDITDNEINKTINNGFDFIPTIYGEMAKKYNNIPPKSHMNTINDGIDVIKTLNYNGEMNKEYNNIPPKSHITLSSFRYIPYFNQTMVSEGNPTNRNK</sequence>
<dbReference type="Proteomes" id="UP000596742">
    <property type="component" value="Unassembled WGS sequence"/>
</dbReference>
<evidence type="ECO:0000313" key="1">
    <source>
        <dbReference type="EMBL" id="VDI58603.1"/>
    </source>
</evidence>
<evidence type="ECO:0000313" key="2">
    <source>
        <dbReference type="Proteomes" id="UP000596742"/>
    </source>
</evidence>
<dbReference type="AlphaFoldDB" id="A0A8B6G4P8"/>
<comment type="caution">
    <text evidence="1">The sequence shown here is derived from an EMBL/GenBank/DDBJ whole genome shotgun (WGS) entry which is preliminary data.</text>
</comment>
<dbReference type="EMBL" id="UYJE01007859">
    <property type="protein sequence ID" value="VDI58603.1"/>
    <property type="molecule type" value="Genomic_DNA"/>
</dbReference>